<comment type="caution">
    <text evidence="3">The sequence shown here is derived from an EMBL/GenBank/DDBJ whole genome shotgun (WGS) entry which is preliminary data.</text>
</comment>
<accession>A0ABR3PG36</accession>
<feature type="region of interest" description="Disordered" evidence="1">
    <location>
        <begin position="279"/>
        <end position="305"/>
    </location>
</feature>
<dbReference type="Pfam" id="PF11913">
    <property type="entry name" value="DUF3431"/>
    <property type="match status" value="1"/>
</dbReference>
<organism evidence="3 4">
    <name type="scientific">Neodothiora populina</name>
    <dbReference type="NCBI Taxonomy" id="2781224"/>
    <lineage>
        <taxon>Eukaryota</taxon>
        <taxon>Fungi</taxon>
        <taxon>Dikarya</taxon>
        <taxon>Ascomycota</taxon>
        <taxon>Pezizomycotina</taxon>
        <taxon>Dothideomycetes</taxon>
        <taxon>Dothideomycetidae</taxon>
        <taxon>Dothideales</taxon>
        <taxon>Dothioraceae</taxon>
        <taxon>Neodothiora</taxon>
    </lineage>
</organism>
<sequence>MRRRTRKHLFHAAIFGSVLFLIIYLGGSQSNGKVFKWTEIHYKTSAATLPEARGVCPGLEKNTKPALIVSRVSADGDSKWLKTLSSKYHLCIYAVDAPKDTKSTYLQVPANRGHEAMAYLTFIIDNYAAIPASGAVFVHGSRWAWHNDSPEYDNAALLAALRVESALEPYGYHNLRCDWSASTCSASYGPAQGSLETSMNAVMQPWDARTVSDKALPRALADLFGGEESDSPRRRDVLLGRSDPVKSQCCAQFVVARENIWRHSRDEYVALRQWLLDSSDSDSDDETNPPTPRQGRTSYASAAAAPSDDRVAGRILSYLWHILFMRPETDGSGNMNLARLNQQACPRADECYCRLYGRCGLEGCGVSPEQCFGQYTLPPDFQLPANWEEAHS</sequence>
<dbReference type="GeneID" id="95975747"/>
<dbReference type="RefSeq" id="XP_069201390.1">
    <property type="nucleotide sequence ID" value="XM_069341315.1"/>
</dbReference>
<keyword evidence="2" id="KW-1133">Transmembrane helix</keyword>
<reference evidence="3 4" key="1">
    <citation type="submission" date="2024-07" db="EMBL/GenBank/DDBJ databases">
        <title>Draft sequence of the Neodothiora populina.</title>
        <authorList>
            <person name="Drown D.D."/>
            <person name="Schuette U.S."/>
            <person name="Buechlein A.B."/>
            <person name="Rusch D.R."/>
            <person name="Winton L.W."/>
            <person name="Adams G.A."/>
        </authorList>
    </citation>
    <scope>NUCLEOTIDE SEQUENCE [LARGE SCALE GENOMIC DNA]</scope>
    <source>
        <strain evidence="3 4">CPC 39397</strain>
    </source>
</reference>
<keyword evidence="2" id="KW-0812">Transmembrane</keyword>
<gene>
    <name evidence="3" type="ORF">AAFC00_002045</name>
</gene>
<feature type="transmembrane region" description="Helical" evidence="2">
    <location>
        <begin position="9"/>
        <end position="27"/>
    </location>
</feature>
<protein>
    <submittedName>
        <fullName evidence="3">Uncharacterized protein</fullName>
    </submittedName>
</protein>
<evidence type="ECO:0000256" key="1">
    <source>
        <dbReference type="SAM" id="MobiDB-lite"/>
    </source>
</evidence>
<dbReference type="InterPro" id="IPR021838">
    <property type="entry name" value="DUF3431"/>
</dbReference>
<dbReference type="PANTHER" id="PTHR37490:SF3">
    <property type="entry name" value="DUF3431 DOMAIN CONTAINING PROTEIN"/>
    <property type="match status" value="1"/>
</dbReference>
<evidence type="ECO:0000256" key="2">
    <source>
        <dbReference type="SAM" id="Phobius"/>
    </source>
</evidence>
<dbReference type="Proteomes" id="UP001562354">
    <property type="component" value="Unassembled WGS sequence"/>
</dbReference>
<proteinExistence type="predicted"/>
<dbReference type="PANTHER" id="PTHR37490">
    <property type="entry name" value="EXPRESSED PROTEIN"/>
    <property type="match status" value="1"/>
</dbReference>
<name>A0ABR3PG36_9PEZI</name>
<keyword evidence="4" id="KW-1185">Reference proteome</keyword>
<keyword evidence="2" id="KW-0472">Membrane</keyword>
<evidence type="ECO:0000313" key="3">
    <source>
        <dbReference type="EMBL" id="KAL1305116.1"/>
    </source>
</evidence>
<dbReference type="EMBL" id="JBFMKM010000007">
    <property type="protein sequence ID" value="KAL1305116.1"/>
    <property type="molecule type" value="Genomic_DNA"/>
</dbReference>
<evidence type="ECO:0000313" key="4">
    <source>
        <dbReference type="Proteomes" id="UP001562354"/>
    </source>
</evidence>